<organism evidence="2 3">
    <name type="scientific">Arabidopsis suecica</name>
    <name type="common">Swedish thale-cress</name>
    <name type="synonym">Cardaminopsis suecica</name>
    <dbReference type="NCBI Taxonomy" id="45249"/>
    <lineage>
        <taxon>Eukaryota</taxon>
        <taxon>Viridiplantae</taxon>
        <taxon>Streptophyta</taxon>
        <taxon>Embryophyta</taxon>
        <taxon>Tracheophyta</taxon>
        <taxon>Spermatophyta</taxon>
        <taxon>Magnoliopsida</taxon>
        <taxon>eudicotyledons</taxon>
        <taxon>Gunneridae</taxon>
        <taxon>Pentapetalae</taxon>
        <taxon>rosids</taxon>
        <taxon>malvids</taxon>
        <taxon>Brassicales</taxon>
        <taxon>Brassicaceae</taxon>
        <taxon>Camelineae</taxon>
        <taxon>Arabidopsis</taxon>
    </lineage>
</organism>
<evidence type="ECO:0000313" key="3">
    <source>
        <dbReference type="Proteomes" id="UP000694251"/>
    </source>
</evidence>
<sequence length="241" mass="27081">MKRGSENNNHEIKPSPTPRLRCRKISTGENSGDINITTDLVFAKPICEKRTGPIGGLGVRKLNTKVEESYEARKKFPNAKSISSVQFFGDQDKASDLESEFTFEKLSNDFSSLVGKTKERLGTLGSVITGLKNFGMCRGIFPRKPGNPDDIKALRRDVTDLMQKLRSEDAHAIPWDTRMKWVEKVCDELVEVTLGVDLAGSLGPTVYTLREDAWDLSEQLIIERDRERARQDKESLNSCSE</sequence>
<feature type="region of interest" description="Disordered" evidence="1">
    <location>
        <begin position="1"/>
        <end position="21"/>
    </location>
</feature>
<keyword evidence="3" id="KW-1185">Reference proteome</keyword>
<dbReference type="AlphaFoldDB" id="A0A8T1ZGT2"/>
<evidence type="ECO:0000313" key="2">
    <source>
        <dbReference type="EMBL" id="KAG7557194.1"/>
    </source>
</evidence>
<protein>
    <submittedName>
        <fullName evidence="2">Uncharacterized protein</fullName>
    </submittedName>
</protein>
<dbReference type="EMBL" id="JAEFBJ010000011">
    <property type="protein sequence ID" value="KAG7557194.1"/>
    <property type="molecule type" value="Genomic_DNA"/>
</dbReference>
<proteinExistence type="predicted"/>
<dbReference type="Proteomes" id="UP000694251">
    <property type="component" value="Chromosome 11"/>
</dbReference>
<feature type="compositionally biased region" description="Basic and acidic residues" evidence="1">
    <location>
        <begin position="1"/>
        <end position="13"/>
    </location>
</feature>
<comment type="caution">
    <text evidence="2">The sequence shown here is derived from an EMBL/GenBank/DDBJ whole genome shotgun (WGS) entry which is preliminary data.</text>
</comment>
<evidence type="ECO:0000256" key="1">
    <source>
        <dbReference type="SAM" id="MobiDB-lite"/>
    </source>
</evidence>
<dbReference type="OrthoDB" id="1113840at2759"/>
<gene>
    <name evidence="2" type="ORF">ISN44_As11g031850</name>
</gene>
<accession>A0A8T1ZGT2</accession>
<name>A0A8T1ZGT2_ARASU</name>
<reference evidence="2 3" key="1">
    <citation type="submission" date="2020-12" db="EMBL/GenBank/DDBJ databases">
        <title>Concerted genomic and epigenomic changes stabilize Arabidopsis allopolyploids.</title>
        <authorList>
            <person name="Chen Z."/>
        </authorList>
    </citation>
    <scope>NUCLEOTIDE SEQUENCE [LARGE SCALE GENOMIC DNA]</scope>
    <source>
        <strain evidence="2">As9502</strain>
        <tissue evidence="2">Leaf</tissue>
    </source>
</reference>